<protein>
    <submittedName>
        <fullName evidence="4">Putative chaperone</fullName>
    </submittedName>
</protein>
<evidence type="ECO:0000256" key="2">
    <source>
        <dbReference type="SAM" id="MobiDB-lite"/>
    </source>
</evidence>
<feature type="region of interest" description="Disordered" evidence="2">
    <location>
        <begin position="84"/>
        <end position="106"/>
    </location>
</feature>
<proteinExistence type="predicted"/>
<evidence type="ECO:0000313" key="4">
    <source>
        <dbReference type="EMBL" id="QJH96148.1"/>
    </source>
</evidence>
<gene>
    <name evidence="3" type="ORF">MM415A00396_0010</name>
    <name evidence="4" type="ORF">TM448B00641_0015</name>
</gene>
<dbReference type="EMBL" id="MT144641">
    <property type="protein sequence ID" value="QJH96148.1"/>
    <property type="molecule type" value="Genomic_DNA"/>
</dbReference>
<dbReference type="SUPFAM" id="SSF57938">
    <property type="entry name" value="DnaJ/Hsp40 cysteine-rich domain"/>
    <property type="match status" value="1"/>
</dbReference>
<evidence type="ECO:0000256" key="1">
    <source>
        <dbReference type="SAM" id="Coils"/>
    </source>
</evidence>
<keyword evidence="1" id="KW-0175">Coiled coil</keyword>
<name>A0A6M3XEI3_9ZZZZ</name>
<dbReference type="InterPro" id="IPR036410">
    <property type="entry name" value="HSP_DnaJ_Cys-rich_dom_sf"/>
</dbReference>
<reference evidence="4" key="1">
    <citation type="submission" date="2020-03" db="EMBL/GenBank/DDBJ databases">
        <title>The deep terrestrial virosphere.</title>
        <authorList>
            <person name="Holmfeldt K."/>
            <person name="Nilsson E."/>
            <person name="Simone D."/>
            <person name="Lopez-Fernandez M."/>
            <person name="Wu X."/>
            <person name="de Brujin I."/>
            <person name="Lundin D."/>
            <person name="Andersson A."/>
            <person name="Bertilsson S."/>
            <person name="Dopson M."/>
        </authorList>
    </citation>
    <scope>NUCLEOTIDE SEQUENCE</scope>
    <source>
        <strain evidence="3">MM415A00396</strain>
        <strain evidence="4">TM448B00641</strain>
    </source>
</reference>
<dbReference type="AlphaFoldDB" id="A0A6M3XEI3"/>
<organism evidence="4">
    <name type="scientific">viral metagenome</name>
    <dbReference type="NCBI Taxonomy" id="1070528"/>
    <lineage>
        <taxon>unclassified sequences</taxon>
        <taxon>metagenomes</taxon>
        <taxon>organismal metagenomes</taxon>
    </lineage>
</organism>
<feature type="coiled-coil region" evidence="1">
    <location>
        <begin position="40"/>
        <end position="81"/>
    </location>
</feature>
<dbReference type="EMBL" id="MT142491">
    <property type="protein sequence ID" value="QJA82574.1"/>
    <property type="molecule type" value="Genomic_DNA"/>
</dbReference>
<evidence type="ECO:0000313" key="3">
    <source>
        <dbReference type="EMBL" id="QJA82574.1"/>
    </source>
</evidence>
<sequence length="106" mass="11403">MGRQVAVIPLVRCEICQGKGVTPGIFHVLTCAGCNGAGLIDRATNQALSLEQMVQQLRVRLNRANRQVEQQREQLERAGLVPVTGPAADYQGNNKRGVNGAHLTGD</sequence>
<accession>A0A6M3XEI3</accession>